<comment type="caution">
    <text evidence="1">The sequence shown here is derived from an EMBL/GenBank/DDBJ whole genome shotgun (WGS) entry which is preliminary data.</text>
</comment>
<sequence>MLDFLSLKGLIRDDEARMLGSEMQRVFSIVKLNPIAKEDLEYLKKIFSKDVDEITIEEAEKVAEIGKKWWYEDGSEIAYKTFLAGLVIRGYHISKMVKEGKKPWLEPPFRIKES</sequence>
<organism evidence="1 2">
    <name type="scientific">Candidatus Methanodesulfokora washburnensis</name>
    <dbReference type="NCBI Taxonomy" id="2478471"/>
    <lineage>
        <taxon>Archaea</taxon>
        <taxon>Thermoproteota</taxon>
        <taxon>Candidatus Korarchaeia</taxon>
        <taxon>Candidatus Korarchaeia incertae sedis</taxon>
        <taxon>Candidatus Methanodesulfokora</taxon>
    </lineage>
</organism>
<protein>
    <submittedName>
        <fullName evidence="1">Uncharacterized protein</fullName>
    </submittedName>
</protein>
<dbReference type="EMBL" id="RXII01000080">
    <property type="protein sequence ID" value="RZN61097.1"/>
    <property type="molecule type" value="Genomic_DNA"/>
</dbReference>
<gene>
    <name evidence="1" type="ORF">EF810_05150</name>
</gene>
<evidence type="ECO:0000313" key="1">
    <source>
        <dbReference type="EMBL" id="RZN61097.1"/>
    </source>
</evidence>
<dbReference type="AlphaFoldDB" id="A0A520KJT7"/>
<name>A0A520KJT7_9CREN</name>
<dbReference type="Proteomes" id="UP000316217">
    <property type="component" value="Unassembled WGS sequence"/>
</dbReference>
<reference evidence="1 2" key="1">
    <citation type="journal article" date="2019" name="Nat. Microbiol.">
        <title>Wide diversity of methane and short-chain alkane metabolisms in uncultured archaea.</title>
        <authorList>
            <person name="Borrel G."/>
            <person name="Adam P.S."/>
            <person name="McKay L.J."/>
            <person name="Chen L.X."/>
            <person name="Sierra-Garcia I.N."/>
            <person name="Sieber C.M."/>
            <person name="Letourneur Q."/>
            <person name="Ghozlane A."/>
            <person name="Andersen G.L."/>
            <person name="Li W.J."/>
            <person name="Hallam S.J."/>
            <person name="Muyzer G."/>
            <person name="de Oliveira V.M."/>
            <person name="Inskeep W.P."/>
            <person name="Banfield J.F."/>
            <person name="Gribaldo S."/>
        </authorList>
    </citation>
    <scope>NUCLEOTIDE SEQUENCE [LARGE SCALE GENOMIC DNA]</scope>
    <source>
        <strain evidence="1">NM4</strain>
    </source>
</reference>
<accession>A0A520KJT7</accession>
<proteinExistence type="predicted"/>
<evidence type="ECO:0000313" key="2">
    <source>
        <dbReference type="Proteomes" id="UP000316217"/>
    </source>
</evidence>